<dbReference type="InterPro" id="IPR009057">
    <property type="entry name" value="Homeodomain-like_sf"/>
</dbReference>
<dbReference type="PROSITE" id="PS51152">
    <property type="entry name" value="NFYA_HAP2_2"/>
    <property type="match status" value="1"/>
</dbReference>
<keyword evidence="5" id="KW-0150">Chloroplast</keyword>
<sequence>NCKQTIQPSLSSPSSLSLHQVFSLFSLYYKNKLHSFTSINRASRKIKRKLNKNKMRKPEVAAVAATHQVQKTKKGLWSPEEDSKLMQYMISNGQGCWSDVAKNAGLQRCGKSCRLRWINYLRPDLKRGAFSPHEEDLIIRFHSILGNRWSQIAARLPGRTDNEIKNFWNSTIKKRLKKMSDTSNLVNNSSSSPNASDSSSNSSSSLEFKDIIGSFMSFQEQGFINPSLTNIPTTNNLFTTPHMFSHSFNEDFTPCVDGLYGVNTGLQGELYPPLECEEGDWYKAEINNHLDDVNTNGAGNVPESMRMEECWDLDQLMNTERSTLVKASSSAAASSSPAPVAPAPWQGAAIKPLLASIATGVIIWFLPVPEGVTRSAWQLLAIFLATIVGIITQPLPLGAVALLGLGASVLTKTLTFAAAFSAFGDPIPWLIALAFFFARGFIKTGLGNRVAYQFVRLFGSSSLGLGYSLVFSEALLAPAIPSVSARAGGIFLPLVKSLCVACGSNVGDGTEHRLGAWLMLTCFQTSVISSSMFLTAMAANPLSANLAFNTIKQTIGWTDWAKAAIVPGMVSLIVVPFLLYLIYPPTVKSSPDAPKLAQEKLDKMGPMSKNELIMAATLFLTVGLWIFGAKLSVDAVTAAILGLSVLLVTGVVTWKECLAESVAWDTLTWFAALIAMAGYLNKYGLIEWFSQTVVKFVGGLGLSWQLSFGILVLLYFYTHYFFASGAAHIGAMFTAFLSVSTALGTPPYFAALVLAFLSNLMGGLTHYGIGSAPIFYGANYVPLSKWWGYGFLISIVNILIWLGVGLGGSLLACVTKCLTYVFEEMQSKSGRGNEEEANHHHADQQQQQPIMYPEPWWKTNAFGVIPQERPSSGIPSKSSSLDCPNGSESNDVHSASEDGGGPGNGENDAAWKDSQAVTSSPSVDQHGMEGSDPAHVAASMHGMHNQQPVQPPELVGHYMACVPPNPYQDPYYAGMMGAYGHQPLGFRPYLGMPRERTALPLDITQEPVYVNAKQYEGILRRRKARAKAELERKVINRKPYLHESRHKHAMRRARASGGRFAKKTEAEAAAEDAAAAGRGREKGSATNSSGSEPSISFHRRLTISPVFSTGGSDNNNNNNGGSGGGGDGDGGGEDRDRNRSEAMMLLAESGTELESLPKDLAAAIESGRIPGSVITRFLELQRSAVMRWLMQFAGFRERLLADDLFLAKLAMECGVGVFTKTAAEYERRRENFFNELEVVFADVVMAIIADFMLVYLPAPTVSLRPPLALSAGGLSKFFHNCPDNAFQIAISGTSYSLLQRFGAIARNGAKLFAVGTTSSLVGTAVTNAFIKAKGAVDKTSEGEVETVPIVSTSVAYGVYMAVSSNLRYQVLAGVVEQRLLEPLLHQHKLALSAMCFAVRTGNTFLGSLLWVDYARLIGIQKSH</sequence>
<evidence type="ECO:0000256" key="8">
    <source>
        <dbReference type="ARBA" id="ARBA00022780"/>
    </source>
</evidence>
<evidence type="ECO:0000256" key="5">
    <source>
        <dbReference type="ARBA" id="ARBA00022528"/>
    </source>
</evidence>
<comment type="subcellular location">
    <subcellularLocation>
        <location evidence="1">Nucleus</location>
    </subcellularLocation>
    <subcellularLocation>
        <location evidence="2">Plastid</location>
        <location evidence="2">Chloroplast inner membrane</location>
        <topology evidence="2">Multi-pass membrane protein</topology>
    </subcellularLocation>
</comment>
<feature type="transmembrane region" description="Helical" evidence="19">
    <location>
        <begin position="612"/>
        <end position="628"/>
    </location>
</feature>
<dbReference type="Gene3D" id="1.10.10.60">
    <property type="entry name" value="Homeodomain-like"/>
    <property type="match status" value="2"/>
</dbReference>
<feature type="transmembrane region" description="Helical" evidence="19">
    <location>
        <begin position="692"/>
        <end position="714"/>
    </location>
</feature>
<protein>
    <recommendedName>
        <fullName evidence="24">Nuclear transcription factor Y subunit</fullName>
    </recommendedName>
</protein>
<dbReference type="Gene3D" id="6.10.250.2430">
    <property type="match status" value="1"/>
</dbReference>
<evidence type="ECO:0000256" key="16">
    <source>
        <dbReference type="ARBA" id="ARBA00023242"/>
    </source>
</evidence>
<evidence type="ECO:0008006" key="24">
    <source>
        <dbReference type="Google" id="ProtNLM"/>
    </source>
</evidence>
<evidence type="ECO:0000259" key="21">
    <source>
        <dbReference type="PROSITE" id="PS51294"/>
    </source>
</evidence>
<dbReference type="InterPro" id="IPR018362">
    <property type="entry name" value="CCAAT-binding_factor_CS"/>
</dbReference>
<feature type="compositionally biased region" description="Basic residues" evidence="18">
    <location>
        <begin position="1044"/>
        <end position="1054"/>
    </location>
</feature>
<dbReference type="SMART" id="SM00521">
    <property type="entry name" value="CBF"/>
    <property type="match status" value="1"/>
</dbReference>
<feature type="domain" description="HTH myb-type" evidence="21">
    <location>
        <begin position="73"/>
        <end position="121"/>
    </location>
</feature>
<comment type="caution">
    <text evidence="22">The sequence shown here is derived from an EMBL/GenBank/DDBJ whole genome shotgun (WGS) entry which is preliminary data.</text>
</comment>
<feature type="transmembrane region" description="Helical" evidence="19">
    <location>
        <begin position="789"/>
        <end position="822"/>
    </location>
</feature>
<evidence type="ECO:0000256" key="7">
    <source>
        <dbReference type="ARBA" id="ARBA00022692"/>
    </source>
</evidence>
<feature type="transmembrane region" description="Helical" evidence="19">
    <location>
        <begin position="349"/>
        <end position="367"/>
    </location>
</feature>
<organism evidence="22 23">
    <name type="scientific">Brassica napus</name>
    <name type="common">Rape</name>
    <dbReference type="NCBI Taxonomy" id="3708"/>
    <lineage>
        <taxon>Eukaryota</taxon>
        <taxon>Viridiplantae</taxon>
        <taxon>Streptophyta</taxon>
        <taxon>Embryophyta</taxon>
        <taxon>Tracheophyta</taxon>
        <taxon>Spermatophyta</taxon>
        <taxon>Magnoliopsida</taxon>
        <taxon>eudicotyledons</taxon>
        <taxon>Gunneridae</taxon>
        <taxon>Pentapetalae</taxon>
        <taxon>rosids</taxon>
        <taxon>malvids</taxon>
        <taxon>Brassicales</taxon>
        <taxon>Brassicaceae</taxon>
        <taxon>Brassiceae</taxon>
        <taxon>Brassica</taxon>
    </lineage>
</organism>
<dbReference type="Pfam" id="PF00939">
    <property type="entry name" value="Na_sulph_symp"/>
    <property type="match status" value="1"/>
</dbReference>
<feature type="domain" description="Myb-like" evidence="20">
    <location>
        <begin position="122"/>
        <end position="172"/>
    </location>
</feature>
<evidence type="ECO:0000259" key="20">
    <source>
        <dbReference type="PROSITE" id="PS50090"/>
    </source>
</evidence>
<evidence type="ECO:0000256" key="17">
    <source>
        <dbReference type="ARBA" id="ARBA00025911"/>
    </source>
</evidence>
<evidence type="ECO:0000256" key="9">
    <source>
        <dbReference type="ARBA" id="ARBA00022946"/>
    </source>
</evidence>
<evidence type="ECO:0000256" key="19">
    <source>
        <dbReference type="SAM" id="Phobius"/>
    </source>
</evidence>
<evidence type="ECO:0000256" key="1">
    <source>
        <dbReference type="ARBA" id="ARBA00004123"/>
    </source>
</evidence>
<keyword evidence="8" id="KW-1001">Plastid inner membrane</keyword>
<keyword evidence="7 19" id="KW-0812">Transmembrane</keyword>
<dbReference type="Pfam" id="PF02045">
    <property type="entry name" value="CBFB_NFYA"/>
    <property type="match status" value="1"/>
</dbReference>
<dbReference type="InterPro" id="IPR001898">
    <property type="entry name" value="SLC13A/DASS"/>
</dbReference>
<evidence type="ECO:0000256" key="2">
    <source>
        <dbReference type="ARBA" id="ARBA00004478"/>
    </source>
</evidence>
<reference evidence="22 23" key="1">
    <citation type="submission" date="2021-05" db="EMBL/GenBank/DDBJ databases">
        <title>Genome Assembly of Synthetic Allotetraploid Brassica napus Reveals Homoeologous Exchanges between Subgenomes.</title>
        <authorList>
            <person name="Davis J.T."/>
        </authorList>
    </citation>
    <scope>NUCLEOTIDE SEQUENCE [LARGE SCALE GENOMIC DNA]</scope>
    <source>
        <strain evidence="23">cv. Da-Ae</strain>
        <tissue evidence="22">Seedling</tissue>
    </source>
</reference>
<comment type="similarity">
    <text evidence="4">Belongs to the RETICULATA family.</text>
</comment>
<keyword evidence="11" id="KW-0805">Transcription regulation</keyword>
<dbReference type="EMBL" id="JAGKQM010000010">
    <property type="protein sequence ID" value="KAH0907458.1"/>
    <property type="molecule type" value="Genomic_DNA"/>
</dbReference>
<keyword evidence="16" id="KW-0539">Nucleus</keyword>
<dbReference type="CDD" id="cd00625">
    <property type="entry name" value="ArsB_NhaD_permease"/>
    <property type="match status" value="1"/>
</dbReference>
<dbReference type="InterPro" id="IPR030676">
    <property type="entry name" value="CitT-rel"/>
</dbReference>
<dbReference type="NCBIfam" id="TIGR00785">
    <property type="entry name" value="dass"/>
    <property type="match status" value="1"/>
</dbReference>
<dbReference type="PROSITE" id="PS50090">
    <property type="entry name" value="MYB_LIKE"/>
    <property type="match status" value="2"/>
</dbReference>
<feature type="transmembrane region" description="Helical" evidence="19">
    <location>
        <begin position="514"/>
        <end position="539"/>
    </location>
</feature>
<feature type="transmembrane region" description="Helical" evidence="19">
    <location>
        <begin position="379"/>
        <end position="404"/>
    </location>
</feature>
<evidence type="ECO:0000256" key="3">
    <source>
        <dbReference type="ARBA" id="ARBA00007349"/>
    </source>
</evidence>
<gene>
    <name evidence="22" type="ORF">HID58_039285</name>
</gene>
<evidence type="ECO:0000256" key="4">
    <source>
        <dbReference type="ARBA" id="ARBA00010793"/>
    </source>
</evidence>
<evidence type="ECO:0000256" key="6">
    <source>
        <dbReference type="ARBA" id="ARBA00022640"/>
    </source>
</evidence>
<evidence type="ECO:0000256" key="10">
    <source>
        <dbReference type="ARBA" id="ARBA00022989"/>
    </source>
</evidence>
<dbReference type="InterPro" id="IPR001005">
    <property type="entry name" value="SANT/Myb"/>
</dbReference>
<evidence type="ECO:0000256" key="13">
    <source>
        <dbReference type="ARBA" id="ARBA00023136"/>
    </source>
</evidence>
<dbReference type="SUPFAM" id="SSF46689">
    <property type="entry name" value="Homeodomain-like"/>
    <property type="match status" value="1"/>
</dbReference>
<feature type="transmembrane region" description="Helical" evidence="19">
    <location>
        <begin position="560"/>
        <end position="583"/>
    </location>
</feature>
<keyword evidence="9" id="KW-0809">Transit peptide</keyword>
<dbReference type="InterPro" id="IPR001289">
    <property type="entry name" value="NFYA"/>
</dbReference>
<dbReference type="CDD" id="cd00167">
    <property type="entry name" value="SANT"/>
    <property type="match status" value="2"/>
</dbReference>
<feature type="non-terminal residue" evidence="22">
    <location>
        <position position="1"/>
    </location>
</feature>
<evidence type="ECO:0000256" key="18">
    <source>
        <dbReference type="SAM" id="MobiDB-lite"/>
    </source>
</evidence>
<evidence type="ECO:0000313" key="23">
    <source>
        <dbReference type="Proteomes" id="UP000824890"/>
    </source>
</evidence>
<dbReference type="PROSITE" id="PS00686">
    <property type="entry name" value="NFYA_HAP2_1"/>
    <property type="match status" value="1"/>
</dbReference>
<evidence type="ECO:0000256" key="15">
    <source>
        <dbReference type="ARBA" id="ARBA00023163"/>
    </source>
</evidence>
<feature type="transmembrane region" description="Helical" evidence="19">
    <location>
        <begin position="635"/>
        <end position="655"/>
    </location>
</feature>
<keyword evidence="6" id="KW-0934">Plastid</keyword>
<comment type="subunit">
    <text evidence="17">Heterotrimeric transcription factor composed of three components, NF-YA, NF-YB and NF-YC. NF-YB and NF-YC must interact and dimerize for NF-YA association and DNA binding.</text>
</comment>
<keyword evidence="10 19" id="KW-1133">Transmembrane helix</keyword>
<keyword evidence="14" id="KW-0010">Activator</keyword>
<keyword evidence="13 19" id="KW-0472">Membrane</keyword>
<evidence type="ECO:0000313" key="22">
    <source>
        <dbReference type="EMBL" id="KAH0907458.1"/>
    </source>
</evidence>
<dbReference type="PANTHER" id="PTHR42826">
    <property type="entry name" value="DICARBOXYLATE TRANSPORTER 2.1, CHLOROPLASTIC"/>
    <property type="match status" value="1"/>
</dbReference>
<feature type="transmembrane region" description="Helical" evidence="19">
    <location>
        <begin position="416"/>
        <end position="438"/>
    </location>
</feature>
<evidence type="ECO:0000256" key="12">
    <source>
        <dbReference type="ARBA" id="ARBA00023125"/>
    </source>
</evidence>
<feature type="transmembrane region" description="Helical" evidence="19">
    <location>
        <begin position="450"/>
        <end position="470"/>
    </location>
</feature>
<feature type="transmembrane region" description="Helical" evidence="19">
    <location>
        <begin position="661"/>
        <end position="680"/>
    </location>
</feature>
<dbReference type="Pfam" id="PF11891">
    <property type="entry name" value="RETICULATA-like"/>
    <property type="match status" value="1"/>
</dbReference>
<dbReference type="Proteomes" id="UP000824890">
    <property type="component" value="Unassembled WGS sequence"/>
</dbReference>
<dbReference type="SMART" id="SM00717">
    <property type="entry name" value="SANT"/>
    <property type="match status" value="2"/>
</dbReference>
<dbReference type="InterPro" id="IPR021825">
    <property type="entry name" value="RETICULATA-related"/>
</dbReference>
<feature type="compositionally biased region" description="Gly residues" evidence="18">
    <location>
        <begin position="1120"/>
        <end position="1129"/>
    </location>
</feature>
<dbReference type="PROSITE" id="PS51294">
    <property type="entry name" value="HTH_MYB"/>
    <property type="match status" value="2"/>
</dbReference>
<name>A0ABQ8BRV9_BRANA</name>
<feature type="region of interest" description="Disordered" evidence="18">
    <location>
        <begin position="867"/>
        <end position="935"/>
    </location>
</feature>
<feature type="compositionally biased region" description="Low complexity" evidence="18">
    <location>
        <begin position="871"/>
        <end position="880"/>
    </location>
</feature>
<dbReference type="PRINTS" id="PR00616">
    <property type="entry name" value="CCAATSUBUNTB"/>
</dbReference>
<comment type="similarity">
    <text evidence="3">Belongs to the SLC13A/DASS transporter (TC 2.A.47) family. DIT1 subfamily.</text>
</comment>
<dbReference type="Pfam" id="PF00249">
    <property type="entry name" value="Myb_DNA-binding"/>
    <property type="match status" value="2"/>
</dbReference>
<accession>A0ABQ8BRV9</accession>
<dbReference type="InterPro" id="IPR017930">
    <property type="entry name" value="Myb_dom"/>
</dbReference>
<feature type="domain" description="Myb-like" evidence="20">
    <location>
        <begin position="69"/>
        <end position="121"/>
    </location>
</feature>
<feature type="region of interest" description="Disordered" evidence="18">
    <location>
        <begin position="1040"/>
        <end position="1137"/>
    </location>
</feature>
<proteinExistence type="inferred from homology"/>
<feature type="region of interest" description="Disordered" evidence="18">
    <location>
        <begin position="183"/>
        <end position="203"/>
    </location>
</feature>
<keyword evidence="15" id="KW-0804">Transcription</keyword>
<feature type="domain" description="HTH myb-type" evidence="21">
    <location>
        <begin position="122"/>
        <end position="176"/>
    </location>
</feature>
<feature type="compositionally biased region" description="Low complexity" evidence="18">
    <location>
        <begin position="1110"/>
        <end position="1119"/>
    </location>
</feature>
<keyword evidence="12" id="KW-0238">DNA-binding</keyword>
<evidence type="ECO:0000256" key="11">
    <source>
        <dbReference type="ARBA" id="ARBA00023015"/>
    </source>
</evidence>
<keyword evidence="23" id="KW-1185">Reference proteome</keyword>
<evidence type="ECO:0000256" key="14">
    <source>
        <dbReference type="ARBA" id="ARBA00023159"/>
    </source>
</evidence>